<gene>
    <name evidence="3" type="ORF">SAMN05216499_108103</name>
</gene>
<protein>
    <submittedName>
        <fullName evidence="3">Multisubunit Na+/H+ antiporter, MnhE subunit</fullName>
    </submittedName>
</protein>
<keyword evidence="2" id="KW-0472">Membrane</keyword>
<dbReference type="STRING" id="310782.SAMN05216499_108103"/>
<feature type="transmembrane region" description="Helical" evidence="2">
    <location>
        <begin position="5"/>
        <end position="27"/>
    </location>
</feature>
<proteinExistence type="predicted"/>
<keyword evidence="2" id="KW-1133">Transmembrane helix</keyword>
<feature type="region of interest" description="Disordered" evidence="1">
    <location>
        <begin position="94"/>
        <end position="116"/>
    </location>
</feature>
<dbReference type="RefSeq" id="WP_073498281.1">
    <property type="nucleotide sequence ID" value="NZ_FRBI01000008.1"/>
</dbReference>
<dbReference type="AlphaFoldDB" id="A0A1M7FZT1"/>
<accession>A0A1M7FZT1</accession>
<dbReference type="Pfam" id="PF01899">
    <property type="entry name" value="MNHE"/>
    <property type="match status" value="1"/>
</dbReference>
<dbReference type="InterPro" id="IPR002758">
    <property type="entry name" value="Cation_antiport_E"/>
</dbReference>
<evidence type="ECO:0000313" key="4">
    <source>
        <dbReference type="Proteomes" id="UP000184111"/>
    </source>
</evidence>
<keyword evidence="2" id="KW-0812">Transmembrane</keyword>
<dbReference type="GO" id="GO:0016020">
    <property type="term" value="C:membrane"/>
    <property type="evidence" value="ECO:0007669"/>
    <property type="project" value="InterPro"/>
</dbReference>
<feature type="transmembrane region" description="Helical" evidence="2">
    <location>
        <begin position="33"/>
        <end position="52"/>
    </location>
</feature>
<keyword evidence="4" id="KW-1185">Reference proteome</keyword>
<name>A0A1M7FZT1_9ACTN</name>
<dbReference type="EMBL" id="FRBI01000008">
    <property type="protein sequence ID" value="SHM09500.1"/>
    <property type="molecule type" value="Genomic_DNA"/>
</dbReference>
<evidence type="ECO:0000313" key="3">
    <source>
        <dbReference type="EMBL" id="SHM09500.1"/>
    </source>
</evidence>
<reference evidence="3 4" key="1">
    <citation type="submission" date="2016-11" db="EMBL/GenBank/DDBJ databases">
        <authorList>
            <person name="Jaros S."/>
            <person name="Januszkiewicz K."/>
            <person name="Wedrychowicz H."/>
        </authorList>
    </citation>
    <scope>NUCLEOTIDE SEQUENCE [LARGE SCALE GENOMIC DNA]</scope>
    <source>
        <strain evidence="3 4">CGMCC 4.2025</strain>
    </source>
</reference>
<sequence>MAHRVLATAATVGGWSGLLFVLYLVLITDVTPLEAVVGGSLAVLGGVAAEAVRRAEHPRVHGRRRLAAAFAALPWTLFAETAQLAVAVARAAGRGDPSAVGPAATPARPGGHDGDRPVAVRVPADTDPALAAALLTATPGACVLDIAGRELTVHLLGDKAAPSAVERALGGRRPA</sequence>
<organism evidence="3 4">
    <name type="scientific">Actinacidiphila paucisporea</name>
    <dbReference type="NCBI Taxonomy" id="310782"/>
    <lineage>
        <taxon>Bacteria</taxon>
        <taxon>Bacillati</taxon>
        <taxon>Actinomycetota</taxon>
        <taxon>Actinomycetes</taxon>
        <taxon>Kitasatosporales</taxon>
        <taxon>Streptomycetaceae</taxon>
        <taxon>Actinacidiphila</taxon>
    </lineage>
</organism>
<dbReference type="Proteomes" id="UP000184111">
    <property type="component" value="Unassembled WGS sequence"/>
</dbReference>
<dbReference type="GO" id="GO:0008324">
    <property type="term" value="F:monoatomic cation transmembrane transporter activity"/>
    <property type="evidence" value="ECO:0007669"/>
    <property type="project" value="InterPro"/>
</dbReference>
<evidence type="ECO:0000256" key="2">
    <source>
        <dbReference type="SAM" id="Phobius"/>
    </source>
</evidence>
<evidence type="ECO:0000256" key="1">
    <source>
        <dbReference type="SAM" id="MobiDB-lite"/>
    </source>
</evidence>